<dbReference type="Pfam" id="PF16537">
    <property type="entry name" value="T2SSB"/>
    <property type="match status" value="1"/>
</dbReference>
<keyword evidence="4" id="KW-1185">Reference proteome</keyword>
<proteinExistence type="predicted"/>
<evidence type="ECO:0000313" key="4">
    <source>
        <dbReference type="Proteomes" id="UP000006201"/>
    </source>
</evidence>
<feature type="transmembrane region" description="Helical" evidence="1">
    <location>
        <begin position="42"/>
        <end position="62"/>
    </location>
</feature>
<organism evidence="3 4">
    <name type="scientific">Pseudoalteromonas tunicata D2</name>
    <dbReference type="NCBI Taxonomy" id="87626"/>
    <lineage>
        <taxon>Bacteria</taxon>
        <taxon>Pseudomonadati</taxon>
        <taxon>Pseudomonadota</taxon>
        <taxon>Gammaproteobacteria</taxon>
        <taxon>Alteromonadales</taxon>
        <taxon>Pseudoalteromonadaceae</taxon>
        <taxon>Pseudoalteromonas</taxon>
    </lineage>
</organism>
<sequence>MSYLLDALKQENQQSGAASANVGMAAQLHYSEQQSLKFYRRLVLVLALVLALIVGFLSGKWYQSYQYEQGALKLAQDTDNLPPAQVEASPVNPVIAAPAIEAKTIVEKNDAEPKLTNTLETQNDSSAADEIDYSQYKVVGKPLDLTAQKAQDAALNAVPDELKAAFAKAVAQTEKLTEYEVTQGSQSSSLVQPIELLPDVIAKQIPPMSYQAHIYATDAKKRWIKLNNRSLYEGDTLSGMTVLEIAPEQTVMSMDGYKFSLSALQDWRK</sequence>
<evidence type="ECO:0000313" key="3">
    <source>
        <dbReference type="EMBL" id="EAR29823.1"/>
    </source>
</evidence>
<accession>A4C769</accession>
<dbReference type="EMBL" id="AAOH01000002">
    <property type="protein sequence ID" value="EAR29823.1"/>
    <property type="molecule type" value="Genomic_DNA"/>
</dbReference>
<dbReference type="InterPro" id="IPR032389">
    <property type="entry name" value="GspB_C"/>
</dbReference>
<feature type="domain" description="Type II secretion system protein GspB C-terminal" evidence="2">
    <location>
        <begin position="205"/>
        <end position="263"/>
    </location>
</feature>
<dbReference type="OrthoDB" id="5432325at2"/>
<keyword evidence="1" id="KW-0812">Transmembrane</keyword>
<dbReference type="STRING" id="87626.PTD2_13424"/>
<dbReference type="RefSeq" id="WP_009837697.1">
    <property type="nucleotide sequence ID" value="NZ_AAOH01000002.1"/>
</dbReference>
<gene>
    <name evidence="3" type="ORF">PTD2_13424</name>
</gene>
<dbReference type="AlphaFoldDB" id="A4C769"/>
<comment type="caution">
    <text evidence="3">The sequence shown here is derived from an EMBL/GenBank/DDBJ whole genome shotgun (WGS) entry which is preliminary data.</text>
</comment>
<dbReference type="HOGENOM" id="CLU_071573_0_0_6"/>
<name>A4C769_9GAMM</name>
<reference evidence="3 4" key="1">
    <citation type="submission" date="2006-02" db="EMBL/GenBank/DDBJ databases">
        <authorList>
            <person name="Moran M.A."/>
            <person name="Kjelleberg S."/>
            <person name="Egan S."/>
            <person name="Saunders N."/>
            <person name="Thomas T."/>
            <person name="Ferriera S."/>
            <person name="Johnson J."/>
            <person name="Kravitz S."/>
            <person name="Halpern A."/>
            <person name="Remington K."/>
            <person name="Beeson K."/>
            <person name="Tran B."/>
            <person name="Rogers Y.-H."/>
            <person name="Friedman R."/>
            <person name="Venter J.C."/>
        </authorList>
    </citation>
    <scope>NUCLEOTIDE SEQUENCE [LARGE SCALE GENOMIC DNA]</scope>
    <source>
        <strain evidence="3 4">D2</strain>
    </source>
</reference>
<keyword evidence="1" id="KW-1133">Transmembrane helix</keyword>
<keyword evidence="1" id="KW-0472">Membrane</keyword>
<dbReference type="eggNOG" id="COG3267">
    <property type="taxonomic scope" value="Bacteria"/>
</dbReference>
<evidence type="ECO:0000259" key="2">
    <source>
        <dbReference type="Pfam" id="PF16537"/>
    </source>
</evidence>
<dbReference type="Proteomes" id="UP000006201">
    <property type="component" value="Unassembled WGS sequence"/>
</dbReference>
<dbReference type="GO" id="GO:0015627">
    <property type="term" value="C:type II protein secretion system complex"/>
    <property type="evidence" value="ECO:0007669"/>
    <property type="project" value="InterPro"/>
</dbReference>
<protein>
    <recommendedName>
        <fullName evidence="2">Type II secretion system protein GspB C-terminal domain-containing protein</fullName>
    </recommendedName>
</protein>
<evidence type="ECO:0000256" key="1">
    <source>
        <dbReference type="SAM" id="Phobius"/>
    </source>
</evidence>